<evidence type="ECO:0000256" key="1">
    <source>
        <dbReference type="SAM" id="SignalP"/>
    </source>
</evidence>
<evidence type="ECO:0008006" key="4">
    <source>
        <dbReference type="Google" id="ProtNLM"/>
    </source>
</evidence>
<evidence type="ECO:0000313" key="2">
    <source>
        <dbReference type="EMBL" id="RKQ69654.1"/>
    </source>
</evidence>
<dbReference type="InParanoid" id="A0A420WF85"/>
<dbReference type="Proteomes" id="UP000282211">
    <property type="component" value="Unassembled WGS sequence"/>
</dbReference>
<evidence type="ECO:0000313" key="3">
    <source>
        <dbReference type="Proteomes" id="UP000282211"/>
    </source>
</evidence>
<dbReference type="PROSITE" id="PS51257">
    <property type="entry name" value="PROKAR_LIPOPROTEIN"/>
    <property type="match status" value="1"/>
</dbReference>
<feature type="signal peptide" evidence="1">
    <location>
        <begin position="1"/>
        <end position="30"/>
    </location>
</feature>
<comment type="caution">
    <text evidence="2">The sequence shown here is derived from an EMBL/GenBank/DDBJ whole genome shotgun (WGS) entry which is preliminary data.</text>
</comment>
<sequence>MPLIKFPLKRSGALCAAIILSCSGYEAAFAQNSVQSPARAQGQSPAQIRPALPDENTLARLVWSTMIALDNANRTNNYTVLNQLGSPQFQQVNTPSQLSELFSELRRNRIDIGRSILSTPNYYRPPEILSDGTLRLRGGFDFRPKSIRFDIIYSNIGGGWRINALSVVEMDAAAPKR</sequence>
<organism evidence="2 3">
    <name type="scientific">Litorimonas taeanensis</name>
    <dbReference type="NCBI Taxonomy" id="568099"/>
    <lineage>
        <taxon>Bacteria</taxon>
        <taxon>Pseudomonadati</taxon>
        <taxon>Pseudomonadota</taxon>
        <taxon>Alphaproteobacteria</taxon>
        <taxon>Maricaulales</taxon>
        <taxon>Robiginitomaculaceae</taxon>
    </lineage>
</organism>
<dbReference type="RefSeq" id="WP_147405910.1">
    <property type="nucleotide sequence ID" value="NZ_RBII01000002.1"/>
</dbReference>
<keyword evidence="1" id="KW-0732">Signal</keyword>
<accession>A0A420WF85</accession>
<protein>
    <recommendedName>
        <fullName evidence="4">DUF4440 domain-containing protein</fullName>
    </recommendedName>
</protein>
<proteinExistence type="predicted"/>
<dbReference type="AlphaFoldDB" id="A0A420WF85"/>
<dbReference type="OrthoDB" id="7743892at2"/>
<dbReference type="EMBL" id="RBII01000002">
    <property type="protein sequence ID" value="RKQ69654.1"/>
    <property type="molecule type" value="Genomic_DNA"/>
</dbReference>
<feature type="chain" id="PRO_5019550489" description="DUF4440 domain-containing protein" evidence="1">
    <location>
        <begin position="31"/>
        <end position="177"/>
    </location>
</feature>
<name>A0A420WF85_9PROT</name>
<gene>
    <name evidence="2" type="ORF">DES40_2458</name>
</gene>
<reference evidence="2 3" key="1">
    <citation type="submission" date="2018-10" db="EMBL/GenBank/DDBJ databases">
        <title>Genomic Encyclopedia of Type Strains, Phase IV (KMG-IV): sequencing the most valuable type-strain genomes for metagenomic binning, comparative biology and taxonomic classification.</title>
        <authorList>
            <person name="Goeker M."/>
        </authorList>
    </citation>
    <scope>NUCLEOTIDE SEQUENCE [LARGE SCALE GENOMIC DNA]</scope>
    <source>
        <strain evidence="2 3">DSM 22008</strain>
    </source>
</reference>
<keyword evidence="3" id="KW-1185">Reference proteome</keyword>